<feature type="region of interest" description="Disordered" evidence="1">
    <location>
        <begin position="150"/>
        <end position="174"/>
    </location>
</feature>
<keyword evidence="2" id="KW-1133">Transmembrane helix</keyword>
<evidence type="ECO:0000313" key="4">
    <source>
        <dbReference type="Proteomes" id="UP000635885"/>
    </source>
</evidence>
<evidence type="ECO:0000313" key="3">
    <source>
        <dbReference type="EMBL" id="GGC45612.1"/>
    </source>
</evidence>
<evidence type="ECO:0000256" key="1">
    <source>
        <dbReference type="SAM" id="MobiDB-lite"/>
    </source>
</evidence>
<keyword evidence="2" id="KW-0472">Membrane</keyword>
<evidence type="ECO:0008006" key="5">
    <source>
        <dbReference type="Google" id="ProtNLM"/>
    </source>
</evidence>
<proteinExistence type="predicted"/>
<accession>A0ABQ1MV34</accession>
<dbReference type="RefSeq" id="WP_188443449.1">
    <property type="nucleotide sequence ID" value="NZ_BMFD01000009.1"/>
</dbReference>
<protein>
    <recommendedName>
        <fullName evidence="5">SPOR domain-containing protein</fullName>
    </recommendedName>
</protein>
<dbReference type="EMBL" id="BMFD01000009">
    <property type="protein sequence ID" value="GGC45612.1"/>
    <property type="molecule type" value="Genomic_DNA"/>
</dbReference>
<name>A0ABQ1MV34_9BACT</name>
<sequence length="283" mass="31889">MADRKNSNNNDFQEDQEYGFPFVEVVPLALNSESLTEEFPKEELEELESSAKIAEDEIINPTDDVKPEVVVEIEPAVVEIPKPESVEIKPIEIKKTERTFQSTTAKKKSNGPLIMILTLLILVVLGAMAYFLYYLPEVENGPQTANVEIKEDDSDSQNESAISTNEEPLADAEEMGEEIDVEVIPEVQQPIVAQSTPELTLIQSRESNPRYFVVVASVTSERLARSEAEKFMGMDKNTWIIFPYGDIRNYRIAVGKFDNIETATEAWETAKGEFGDAIWILKY</sequence>
<keyword evidence="2" id="KW-0812">Transmembrane</keyword>
<comment type="caution">
    <text evidence="3">The sequence shown here is derived from an EMBL/GenBank/DDBJ whole genome shotgun (WGS) entry which is preliminary data.</text>
</comment>
<dbReference type="Proteomes" id="UP000635885">
    <property type="component" value="Unassembled WGS sequence"/>
</dbReference>
<reference evidence="4" key="1">
    <citation type="journal article" date="2019" name="Int. J. Syst. Evol. Microbiol.">
        <title>The Global Catalogue of Microorganisms (GCM) 10K type strain sequencing project: providing services to taxonomists for standard genome sequencing and annotation.</title>
        <authorList>
            <consortium name="The Broad Institute Genomics Platform"/>
            <consortium name="The Broad Institute Genome Sequencing Center for Infectious Disease"/>
            <person name="Wu L."/>
            <person name="Ma J."/>
        </authorList>
    </citation>
    <scope>NUCLEOTIDE SEQUENCE [LARGE SCALE GENOMIC DNA]</scope>
    <source>
        <strain evidence="4">CGMCC 1.12479</strain>
    </source>
</reference>
<gene>
    <name evidence="3" type="ORF">GCM10010993_25190</name>
</gene>
<organism evidence="3 4">
    <name type="scientific">Belliella aquatica</name>
    <dbReference type="NCBI Taxonomy" id="1323734"/>
    <lineage>
        <taxon>Bacteria</taxon>
        <taxon>Pseudomonadati</taxon>
        <taxon>Bacteroidota</taxon>
        <taxon>Cytophagia</taxon>
        <taxon>Cytophagales</taxon>
        <taxon>Cyclobacteriaceae</taxon>
        <taxon>Belliella</taxon>
    </lineage>
</organism>
<keyword evidence="4" id="KW-1185">Reference proteome</keyword>
<evidence type="ECO:0000256" key="2">
    <source>
        <dbReference type="SAM" id="Phobius"/>
    </source>
</evidence>
<feature type="transmembrane region" description="Helical" evidence="2">
    <location>
        <begin position="113"/>
        <end position="135"/>
    </location>
</feature>
<feature type="compositionally biased region" description="Polar residues" evidence="1">
    <location>
        <begin position="157"/>
        <end position="166"/>
    </location>
</feature>